<evidence type="ECO:0000313" key="2">
    <source>
        <dbReference type="EMBL" id="RDY00674.1"/>
    </source>
</evidence>
<feature type="region of interest" description="Disordered" evidence="1">
    <location>
        <begin position="29"/>
        <end position="58"/>
    </location>
</feature>
<feature type="compositionally biased region" description="Polar residues" evidence="1">
    <location>
        <begin position="46"/>
        <end position="58"/>
    </location>
</feature>
<reference evidence="2" key="1">
    <citation type="submission" date="2018-05" db="EMBL/GenBank/DDBJ databases">
        <title>Draft genome of Mucuna pruriens seed.</title>
        <authorList>
            <person name="Nnadi N.E."/>
            <person name="Vos R."/>
            <person name="Hasami M.H."/>
            <person name="Devisetty U.K."/>
            <person name="Aguiy J.C."/>
        </authorList>
    </citation>
    <scope>NUCLEOTIDE SEQUENCE [LARGE SCALE GENOMIC DNA]</scope>
    <source>
        <strain evidence="2">JCA_2017</strain>
    </source>
</reference>
<protein>
    <submittedName>
        <fullName evidence="2">Uncharacterized protein</fullName>
    </submittedName>
</protein>
<dbReference type="AlphaFoldDB" id="A0A371HD99"/>
<accession>A0A371HD99</accession>
<dbReference type="Proteomes" id="UP000257109">
    <property type="component" value="Unassembled WGS sequence"/>
</dbReference>
<keyword evidence="3" id="KW-1185">Reference proteome</keyword>
<feature type="non-terminal residue" evidence="2">
    <location>
        <position position="1"/>
    </location>
</feature>
<sequence length="93" mass="10656">MEEYFRIGTGSANLVDFVNIFYESQQIEVKSDSEHPSPLLDRVDQPTPSSQEKYVSPQPQITELKPLPEHLKYAYLGDNQQFLVIIASNLSRE</sequence>
<organism evidence="2 3">
    <name type="scientific">Mucuna pruriens</name>
    <name type="common">Velvet bean</name>
    <name type="synonym">Dolichos pruriens</name>
    <dbReference type="NCBI Taxonomy" id="157652"/>
    <lineage>
        <taxon>Eukaryota</taxon>
        <taxon>Viridiplantae</taxon>
        <taxon>Streptophyta</taxon>
        <taxon>Embryophyta</taxon>
        <taxon>Tracheophyta</taxon>
        <taxon>Spermatophyta</taxon>
        <taxon>Magnoliopsida</taxon>
        <taxon>eudicotyledons</taxon>
        <taxon>Gunneridae</taxon>
        <taxon>Pentapetalae</taxon>
        <taxon>rosids</taxon>
        <taxon>fabids</taxon>
        <taxon>Fabales</taxon>
        <taxon>Fabaceae</taxon>
        <taxon>Papilionoideae</taxon>
        <taxon>50 kb inversion clade</taxon>
        <taxon>NPAAA clade</taxon>
        <taxon>indigoferoid/millettioid clade</taxon>
        <taxon>Phaseoleae</taxon>
        <taxon>Mucuna</taxon>
    </lineage>
</organism>
<comment type="caution">
    <text evidence="2">The sequence shown here is derived from an EMBL/GenBank/DDBJ whole genome shotgun (WGS) entry which is preliminary data.</text>
</comment>
<name>A0A371HD99_MUCPR</name>
<evidence type="ECO:0000256" key="1">
    <source>
        <dbReference type="SAM" id="MobiDB-lite"/>
    </source>
</evidence>
<evidence type="ECO:0000313" key="3">
    <source>
        <dbReference type="Proteomes" id="UP000257109"/>
    </source>
</evidence>
<gene>
    <name evidence="2" type="ORF">CR513_16110</name>
</gene>
<proteinExistence type="predicted"/>
<dbReference type="EMBL" id="QJKJ01002935">
    <property type="protein sequence ID" value="RDY00674.1"/>
    <property type="molecule type" value="Genomic_DNA"/>
</dbReference>